<feature type="domain" description="DUF1616" evidence="3">
    <location>
        <begin position="21"/>
        <end position="283"/>
    </location>
</feature>
<feature type="transmembrane region" description="Helical" evidence="2">
    <location>
        <begin position="12"/>
        <end position="30"/>
    </location>
</feature>
<evidence type="ECO:0000313" key="5">
    <source>
        <dbReference type="Proteomes" id="UP000078532"/>
    </source>
</evidence>
<comment type="caution">
    <text evidence="4">The sequence shown here is derived from an EMBL/GenBank/DDBJ whole genome shotgun (WGS) entry which is preliminary data.</text>
</comment>
<sequence length="402" mass="43257">MPVQKTIRLFQDLLYLNILSLILALVIIAGDFGWWHYIRVALGLPFVLFFPGYVLIAALFPKTGDLEGIERVALSFGLSIAVTPLIGLGLNYTPWGIRLAPILVSLLLFIAALSAVTFLRRRKLSPEERYYPVFSFSIPGWTEMSRLDRVLGFILVLAVLFAAGSIYYVVTTPKVGEKFTEFYILGPGGKAEGYPRDLAVGEKGRVIAGIVNHENQPVSYYVAVVMDGLVKQKTGPVLLADKQKWEQPLAFSAAAPYQDMKVQFLLYRAGDKLPYRSLHLWVNITAPAASQLPAGSVVPVKRKNVSRYPVRQRPLSTVPKRAPIRRENTPAGRDGAAAGAGSQKPPPALPPAGSGASTAGNLERITVPAPSGGNLSPAESGGRVAAPAPQPAPAPAAATSNR</sequence>
<dbReference type="Pfam" id="PF07760">
    <property type="entry name" value="DUF1616"/>
    <property type="match status" value="1"/>
</dbReference>
<feature type="transmembrane region" description="Helical" evidence="2">
    <location>
        <begin position="99"/>
        <end position="119"/>
    </location>
</feature>
<evidence type="ECO:0000313" key="4">
    <source>
        <dbReference type="EMBL" id="OAT85896.1"/>
    </source>
</evidence>
<proteinExistence type="predicted"/>
<accession>A0A1B7LHW9</accession>
<feature type="compositionally biased region" description="Low complexity" evidence="1">
    <location>
        <begin position="351"/>
        <end position="360"/>
    </location>
</feature>
<feature type="transmembrane region" description="Helical" evidence="2">
    <location>
        <begin position="150"/>
        <end position="170"/>
    </location>
</feature>
<keyword evidence="5" id="KW-1185">Reference proteome</keyword>
<feature type="transmembrane region" description="Helical" evidence="2">
    <location>
        <begin position="36"/>
        <end position="60"/>
    </location>
</feature>
<dbReference type="STRING" id="1838280.A6M21_05360"/>
<keyword evidence="2" id="KW-0472">Membrane</keyword>
<gene>
    <name evidence="4" type="ORF">A6M21_05360</name>
</gene>
<organism evidence="4 5">
    <name type="scientific">Desulfotomaculum copahuensis</name>
    <dbReference type="NCBI Taxonomy" id="1838280"/>
    <lineage>
        <taxon>Bacteria</taxon>
        <taxon>Bacillati</taxon>
        <taxon>Bacillota</taxon>
        <taxon>Clostridia</taxon>
        <taxon>Eubacteriales</taxon>
        <taxon>Desulfotomaculaceae</taxon>
        <taxon>Desulfotomaculum</taxon>
    </lineage>
</organism>
<feature type="transmembrane region" description="Helical" evidence="2">
    <location>
        <begin position="72"/>
        <end position="93"/>
    </location>
</feature>
<dbReference type="InterPro" id="IPR011674">
    <property type="entry name" value="DUF1616"/>
</dbReference>
<dbReference type="RefSeq" id="WP_066666636.1">
    <property type="nucleotide sequence ID" value="NZ_LYVF01000047.1"/>
</dbReference>
<dbReference type="EMBL" id="LYVF01000047">
    <property type="protein sequence ID" value="OAT85896.1"/>
    <property type="molecule type" value="Genomic_DNA"/>
</dbReference>
<evidence type="ECO:0000256" key="1">
    <source>
        <dbReference type="SAM" id="MobiDB-lite"/>
    </source>
</evidence>
<feature type="region of interest" description="Disordered" evidence="1">
    <location>
        <begin position="308"/>
        <end position="402"/>
    </location>
</feature>
<dbReference type="Proteomes" id="UP000078532">
    <property type="component" value="Unassembled WGS sequence"/>
</dbReference>
<protein>
    <recommendedName>
        <fullName evidence="3">DUF1616 domain-containing protein</fullName>
    </recommendedName>
</protein>
<feature type="compositionally biased region" description="Low complexity" evidence="1">
    <location>
        <begin position="331"/>
        <end position="343"/>
    </location>
</feature>
<keyword evidence="2" id="KW-0812">Transmembrane</keyword>
<reference evidence="4 5" key="1">
    <citation type="submission" date="2016-04" db="EMBL/GenBank/DDBJ databases">
        <authorList>
            <person name="Evans L.H."/>
            <person name="Alamgir A."/>
            <person name="Owens N."/>
            <person name="Weber N.D."/>
            <person name="Virtaneva K."/>
            <person name="Barbian K."/>
            <person name="Babar A."/>
            <person name="Rosenke K."/>
        </authorList>
    </citation>
    <scope>NUCLEOTIDE SEQUENCE [LARGE SCALE GENOMIC DNA]</scope>
    <source>
        <strain evidence="4 5">LMa1</strain>
    </source>
</reference>
<dbReference type="AlphaFoldDB" id="A0A1B7LHW9"/>
<keyword evidence="2" id="KW-1133">Transmembrane helix</keyword>
<name>A0A1B7LHW9_9FIRM</name>
<dbReference type="OrthoDB" id="34142at2"/>
<evidence type="ECO:0000256" key="2">
    <source>
        <dbReference type="SAM" id="Phobius"/>
    </source>
</evidence>
<evidence type="ECO:0000259" key="3">
    <source>
        <dbReference type="Pfam" id="PF07760"/>
    </source>
</evidence>